<protein>
    <submittedName>
        <fullName evidence="1">Uncharacterized protein</fullName>
    </submittedName>
</protein>
<dbReference type="EMBL" id="JASBWS010000005">
    <property type="protein sequence ID" value="KAJ9115614.1"/>
    <property type="molecule type" value="Genomic_DNA"/>
</dbReference>
<keyword evidence="2" id="KW-1185">Reference proteome</keyword>
<name>A0ACC2WUZ7_9TREE</name>
<dbReference type="Proteomes" id="UP001230649">
    <property type="component" value="Unassembled WGS sequence"/>
</dbReference>
<gene>
    <name evidence="1" type="ORF">QFC20_000939</name>
</gene>
<evidence type="ECO:0000313" key="2">
    <source>
        <dbReference type="Proteomes" id="UP001230649"/>
    </source>
</evidence>
<organism evidence="1 2">
    <name type="scientific">Naganishia adeliensis</name>
    <dbReference type="NCBI Taxonomy" id="92952"/>
    <lineage>
        <taxon>Eukaryota</taxon>
        <taxon>Fungi</taxon>
        <taxon>Dikarya</taxon>
        <taxon>Basidiomycota</taxon>
        <taxon>Agaricomycotina</taxon>
        <taxon>Tremellomycetes</taxon>
        <taxon>Filobasidiales</taxon>
        <taxon>Filobasidiaceae</taxon>
        <taxon>Naganishia</taxon>
    </lineage>
</organism>
<accession>A0ACC2WUZ7</accession>
<comment type="caution">
    <text evidence="1">The sequence shown here is derived from an EMBL/GenBank/DDBJ whole genome shotgun (WGS) entry which is preliminary data.</text>
</comment>
<proteinExistence type="predicted"/>
<evidence type="ECO:0000313" key="1">
    <source>
        <dbReference type="EMBL" id="KAJ9115614.1"/>
    </source>
</evidence>
<reference evidence="1" key="1">
    <citation type="submission" date="2023-04" db="EMBL/GenBank/DDBJ databases">
        <title>Draft Genome sequencing of Naganishia species isolated from polar environments using Oxford Nanopore Technology.</title>
        <authorList>
            <person name="Leo P."/>
            <person name="Venkateswaran K."/>
        </authorList>
    </citation>
    <scope>NUCLEOTIDE SEQUENCE</scope>
    <source>
        <strain evidence="1">MNA-CCFEE 5262</strain>
    </source>
</reference>
<sequence length="869" mass="95608">MTDIPNPSPSKSMDPDRHGTQEAGAQGMEDGPGESSEDKPLLEIDTDYEASSLAGSDFLEGSLATVSSEDTGARAVDDLASSEDEDEEDSLNGLSPRHTASAVHSESEFDAFSDSANESDDGRTANSRTYEYVTDQSWTDPDKSTPSNSTLSTVPGSFSRGLANARTPKHSRSSTLTRAHLDEHSRSRLLEAQEPSIITQLENSQVELVFPRIAGEFGAGSVDTITSSTPLLPIEEQSNASYEPRPMQHNFRASPDQQLSEDDYIFLPNATARTQSQSLINDSNLDAGTAAHHAFSTYPADGRRGEKRQRLDIVSDDFDERGKRVVDSVVRPFSDDKHAEPCEGEQNAEQERIEEQFVREIPERVVDIDTDGYERLNAADAYSESLTEANDNLPWEPSQGPSSLTARLMGIRTKCPVQREWLDAVSEARSRGRFVIDPSTNSTDAAILIGIAPERDLTFDHMPAQQEISSKVEATVLKPTVQDALALRPPRTSGHARYLHLSGMYHVRTLVSIVAIPLLALIVLSRFSSIVSERAPAVESDHPSETISKPVLVTCSASFETYGDKSHFQCVHVGNPDMPETSYTPGTAGPESWESLPDAEKTAVTTVRPALMPEQTTNLAVPSSDAWPSEEATSLSASRVSSSPSTSLSRPKSCAKRDPAPEEPQRQDPHSKCDSSPIVKDDAQMPFDDGQRITERQMGSAVLPAVNASWYDRFFEHSLAMTTAMDFAFREGHDRLARLIAKYAYPLSRTPHIRNSGRRLFSDQAAGIFEETDAIKKRIRSEMYALLEVADHQLQELAVDVDRAIKHSRKKVATAIKEAVEGVEKHVGVEIPLPFVERDPNRNRTKSTVSNWAEKFWQTLHHATVTLVI</sequence>